<sequence>MHSAVVSERDKVAAVRGEGGPSDDPAGQDGHRGAEHRDLPFAVADRDDRDVAVQHGECGIGGGSGVGGGDHGPSRVLAEHDHAPAGRLAERRERPVAAGHGNGSGRAVSFRRRDEPGTGAVEPPVQQSGQRGGENVRLTGAGHEHRDGVDDPGAAEVRPS</sequence>
<gene>
    <name evidence="2" type="ORF">A8926_3448</name>
</gene>
<dbReference type="EMBL" id="PJNB01000001">
    <property type="protein sequence ID" value="PKW15700.1"/>
    <property type="molecule type" value="Genomic_DNA"/>
</dbReference>
<feature type="region of interest" description="Disordered" evidence="1">
    <location>
        <begin position="1"/>
        <end position="160"/>
    </location>
</feature>
<evidence type="ECO:0000256" key="1">
    <source>
        <dbReference type="SAM" id="MobiDB-lite"/>
    </source>
</evidence>
<name>A0A2N3XYK5_SACSN</name>
<proteinExistence type="predicted"/>
<reference evidence="2" key="1">
    <citation type="submission" date="2017-12" db="EMBL/GenBank/DDBJ databases">
        <title>Sequencing the genomes of 1000 Actinobacteria strains.</title>
        <authorList>
            <person name="Klenk H.-P."/>
        </authorList>
    </citation>
    <scope>NUCLEOTIDE SEQUENCE [LARGE SCALE GENOMIC DNA]</scope>
    <source>
        <strain evidence="2">DSM 44228</strain>
    </source>
</reference>
<keyword evidence="3" id="KW-1185">Reference proteome</keyword>
<feature type="compositionally biased region" description="Basic and acidic residues" evidence="1">
    <location>
        <begin position="77"/>
        <end position="95"/>
    </location>
</feature>
<dbReference type="RefSeq" id="WP_010697158.1">
    <property type="nucleotide sequence ID" value="NZ_CP061007.1"/>
</dbReference>
<feature type="compositionally biased region" description="Gly residues" evidence="1">
    <location>
        <begin position="58"/>
        <end position="71"/>
    </location>
</feature>
<evidence type="ECO:0000313" key="2">
    <source>
        <dbReference type="EMBL" id="PKW15700.1"/>
    </source>
</evidence>
<organism evidence="2 3">
    <name type="scientific">Saccharopolyspora spinosa</name>
    <dbReference type="NCBI Taxonomy" id="60894"/>
    <lineage>
        <taxon>Bacteria</taxon>
        <taxon>Bacillati</taxon>
        <taxon>Actinomycetota</taxon>
        <taxon>Actinomycetes</taxon>
        <taxon>Pseudonocardiales</taxon>
        <taxon>Pseudonocardiaceae</taxon>
        <taxon>Saccharopolyspora</taxon>
    </lineage>
</organism>
<feature type="compositionally biased region" description="Basic and acidic residues" evidence="1">
    <location>
        <begin position="29"/>
        <end position="52"/>
    </location>
</feature>
<dbReference type="Proteomes" id="UP000233786">
    <property type="component" value="Unassembled WGS sequence"/>
</dbReference>
<accession>A0A2N3XYK5</accession>
<dbReference type="AlphaFoldDB" id="A0A2N3XYK5"/>
<evidence type="ECO:0000313" key="3">
    <source>
        <dbReference type="Proteomes" id="UP000233786"/>
    </source>
</evidence>
<comment type="caution">
    <text evidence="2">The sequence shown here is derived from an EMBL/GenBank/DDBJ whole genome shotgun (WGS) entry which is preliminary data.</text>
</comment>
<dbReference type="OrthoDB" id="9825199at2"/>
<protein>
    <submittedName>
        <fullName evidence="2">Uncharacterized protein</fullName>
    </submittedName>
</protein>